<dbReference type="EMBL" id="LGST01000042">
    <property type="protein sequence ID" value="KND97290.1"/>
    <property type="molecule type" value="Genomic_DNA"/>
</dbReference>
<proteinExistence type="predicted"/>
<accession>A0A0L0NUE0</accession>
<dbReference type="Proteomes" id="UP000037122">
    <property type="component" value="Unassembled WGS sequence"/>
</dbReference>
<evidence type="ECO:0000313" key="2">
    <source>
        <dbReference type="EMBL" id="KND97290.1"/>
    </source>
</evidence>
<protein>
    <submittedName>
        <fullName evidence="2">Uncharacterized protein</fullName>
    </submittedName>
</protein>
<evidence type="ECO:0000313" key="3">
    <source>
        <dbReference type="Proteomes" id="UP000037122"/>
    </source>
</evidence>
<name>A0A0L0NUE0_CANAR</name>
<reference evidence="3" key="1">
    <citation type="journal article" date="2015" name="BMC Genomics">
        <title>Draft genome of a commonly misdiagnosed multidrug resistant pathogen Candida auris.</title>
        <authorList>
            <person name="Chatterjee S."/>
            <person name="Alampalli S.V."/>
            <person name="Nageshan R.K."/>
            <person name="Chettiar S.T."/>
            <person name="Joshi S."/>
            <person name="Tatu U.S."/>
        </authorList>
    </citation>
    <scope>NUCLEOTIDE SEQUENCE [LARGE SCALE GENOMIC DNA]</scope>
    <source>
        <strain evidence="3">6684</strain>
    </source>
</reference>
<dbReference type="VEuPathDB" id="FungiDB:QG37_06276"/>
<sequence length="46" mass="5565">MAAKNELLEYNTHKKNIKRERKKVKKKKKEISNLHLNRKIHLLIVS</sequence>
<keyword evidence="1" id="KW-0175">Coiled coil</keyword>
<organism evidence="2 3">
    <name type="scientific">Candidozyma auris</name>
    <name type="common">Yeast</name>
    <name type="synonym">Candida auris</name>
    <dbReference type="NCBI Taxonomy" id="498019"/>
    <lineage>
        <taxon>Eukaryota</taxon>
        <taxon>Fungi</taxon>
        <taxon>Dikarya</taxon>
        <taxon>Ascomycota</taxon>
        <taxon>Saccharomycotina</taxon>
        <taxon>Pichiomycetes</taxon>
        <taxon>Metschnikowiaceae</taxon>
        <taxon>Candidozyma</taxon>
    </lineage>
</organism>
<gene>
    <name evidence="2" type="ORF">QG37_06276</name>
</gene>
<dbReference type="AlphaFoldDB" id="A0A0L0NUE0"/>
<comment type="caution">
    <text evidence="2">The sequence shown here is derived from an EMBL/GenBank/DDBJ whole genome shotgun (WGS) entry which is preliminary data.</text>
</comment>
<feature type="coiled-coil region" evidence="1">
    <location>
        <begin position="7"/>
        <end position="37"/>
    </location>
</feature>
<evidence type="ECO:0000256" key="1">
    <source>
        <dbReference type="SAM" id="Coils"/>
    </source>
</evidence>